<dbReference type="PROSITE" id="PS51819">
    <property type="entry name" value="VOC"/>
    <property type="match status" value="1"/>
</dbReference>
<dbReference type="InterPro" id="IPR029068">
    <property type="entry name" value="Glyas_Bleomycin-R_OHBP_Dase"/>
</dbReference>
<dbReference type="GO" id="GO:0051213">
    <property type="term" value="F:dioxygenase activity"/>
    <property type="evidence" value="ECO:0007669"/>
    <property type="project" value="UniProtKB-KW"/>
</dbReference>
<dbReference type="Proteomes" id="UP000249341">
    <property type="component" value="Unassembled WGS sequence"/>
</dbReference>
<dbReference type="InterPro" id="IPR004360">
    <property type="entry name" value="Glyas_Fos-R_dOase_dom"/>
</dbReference>
<keyword evidence="2" id="KW-0223">Dioxygenase</keyword>
<accession>A0A327Z5B8</accession>
<keyword evidence="3" id="KW-1185">Reference proteome</keyword>
<protein>
    <submittedName>
        <fullName evidence="2">Catechol 2,3-dioxygenase-like lactoylglutathione lyase family enzyme</fullName>
    </submittedName>
</protein>
<keyword evidence="2" id="KW-0456">Lyase</keyword>
<feature type="domain" description="VOC" evidence="1">
    <location>
        <begin position="1"/>
        <end position="118"/>
    </location>
</feature>
<dbReference type="SUPFAM" id="SSF54593">
    <property type="entry name" value="Glyoxalase/Bleomycin resistance protein/Dihydroxybiphenyl dioxygenase"/>
    <property type="match status" value="1"/>
</dbReference>
<evidence type="ECO:0000313" key="3">
    <source>
        <dbReference type="Proteomes" id="UP000249341"/>
    </source>
</evidence>
<comment type="caution">
    <text evidence="2">The sequence shown here is derived from an EMBL/GenBank/DDBJ whole genome shotgun (WGS) entry which is preliminary data.</text>
</comment>
<organism evidence="2 3">
    <name type="scientific">Actinoplanes lutulentus</name>
    <dbReference type="NCBI Taxonomy" id="1287878"/>
    <lineage>
        <taxon>Bacteria</taxon>
        <taxon>Bacillati</taxon>
        <taxon>Actinomycetota</taxon>
        <taxon>Actinomycetes</taxon>
        <taxon>Micromonosporales</taxon>
        <taxon>Micromonosporaceae</taxon>
        <taxon>Actinoplanes</taxon>
    </lineage>
</organism>
<dbReference type="AlphaFoldDB" id="A0A327Z5B8"/>
<sequence>MVKDVATSVAFYRRLGFEVATEWSTYAKLVNGTGILHLATPGDPPPDRPDVVLRAPDALSPTVAAAIVVQVEDCRRACAELVVAGVGLLGEPFEPEWGGEVRAFLRDPDGHLIEINETR</sequence>
<reference evidence="2 3" key="1">
    <citation type="submission" date="2018-06" db="EMBL/GenBank/DDBJ databases">
        <title>Genomic Encyclopedia of Type Strains, Phase III (KMG-III): the genomes of soil and plant-associated and newly described type strains.</title>
        <authorList>
            <person name="Whitman W."/>
        </authorList>
    </citation>
    <scope>NUCLEOTIDE SEQUENCE [LARGE SCALE GENOMIC DNA]</scope>
    <source>
        <strain evidence="2 3">CGMCC 4.7090</strain>
    </source>
</reference>
<name>A0A327Z5B8_9ACTN</name>
<dbReference type="EMBL" id="QLMJ01000015">
    <property type="protein sequence ID" value="RAK31397.1"/>
    <property type="molecule type" value="Genomic_DNA"/>
</dbReference>
<evidence type="ECO:0000313" key="2">
    <source>
        <dbReference type="EMBL" id="RAK31397.1"/>
    </source>
</evidence>
<dbReference type="Pfam" id="PF00903">
    <property type="entry name" value="Glyoxalase"/>
    <property type="match status" value="1"/>
</dbReference>
<proteinExistence type="predicted"/>
<dbReference type="InterPro" id="IPR037523">
    <property type="entry name" value="VOC_core"/>
</dbReference>
<dbReference type="GO" id="GO:0016829">
    <property type="term" value="F:lyase activity"/>
    <property type="evidence" value="ECO:0007669"/>
    <property type="project" value="UniProtKB-KW"/>
</dbReference>
<keyword evidence="2" id="KW-0560">Oxidoreductase</keyword>
<gene>
    <name evidence="2" type="ORF">B0I29_115204</name>
</gene>
<dbReference type="Gene3D" id="3.10.180.10">
    <property type="entry name" value="2,3-Dihydroxybiphenyl 1,2-Dioxygenase, domain 1"/>
    <property type="match status" value="1"/>
</dbReference>
<evidence type="ECO:0000259" key="1">
    <source>
        <dbReference type="PROSITE" id="PS51819"/>
    </source>
</evidence>